<dbReference type="Proteomes" id="UP001239795">
    <property type="component" value="Unassembled WGS sequence"/>
</dbReference>
<accession>A0AAI9U7B4</accession>
<evidence type="ECO:0000313" key="3">
    <source>
        <dbReference type="Proteomes" id="UP001239795"/>
    </source>
</evidence>
<evidence type="ECO:0000256" key="1">
    <source>
        <dbReference type="SAM" id="MobiDB-lite"/>
    </source>
</evidence>
<organism evidence="2 3">
    <name type="scientific">Colletotrichum melonis</name>
    <dbReference type="NCBI Taxonomy" id="1209925"/>
    <lineage>
        <taxon>Eukaryota</taxon>
        <taxon>Fungi</taxon>
        <taxon>Dikarya</taxon>
        <taxon>Ascomycota</taxon>
        <taxon>Pezizomycotina</taxon>
        <taxon>Sordariomycetes</taxon>
        <taxon>Hypocreomycetidae</taxon>
        <taxon>Glomerellales</taxon>
        <taxon>Glomerellaceae</taxon>
        <taxon>Colletotrichum</taxon>
        <taxon>Colletotrichum acutatum species complex</taxon>
    </lineage>
</organism>
<keyword evidence="3" id="KW-1185">Reference proteome</keyword>
<name>A0AAI9U7B4_9PEZI</name>
<feature type="region of interest" description="Disordered" evidence="1">
    <location>
        <begin position="1"/>
        <end position="43"/>
    </location>
</feature>
<comment type="caution">
    <text evidence="2">The sequence shown here is derived from an EMBL/GenBank/DDBJ whole genome shotgun (WGS) entry which is preliminary data.</text>
</comment>
<dbReference type="EMBL" id="MLGG01000046">
    <property type="protein sequence ID" value="KAK1451668.1"/>
    <property type="molecule type" value="Genomic_DNA"/>
</dbReference>
<sequence>MGSHLSREGAPPMNPSRDLCSPHQCVTTHPDIKSDARPPSTQQAVEPVLSDLEFSEKATKHTRGTASATRVRMPPTWRACEHVVYSAAWHRKRDVPSRLEPVMPSSLVSRKMASKKRKRLVALRDFKRQFLSAQARGMCGSGKASPRRENVHFATTAGCYSGTLENVIRPRPSFPRHAAHGSHPMGVSHNMRMEVSISVPVYTGAQESNSRRPLFGPQYINVPLKQMPLGGSEQCKPYQLSKY</sequence>
<proteinExistence type="predicted"/>
<protein>
    <submittedName>
        <fullName evidence="2">Uncharacterized protein</fullName>
    </submittedName>
</protein>
<gene>
    <name evidence="2" type="ORF">CMEL01_06242</name>
</gene>
<reference evidence="2 3" key="1">
    <citation type="submission" date="2016-10" db="EMBL/GenBank/DDBJ databases">
        <title>The genome sequence of Colletotrichum fioriniae PJ7.</title>
        <authorList>
            <person name="Baroncelli R."/>
        </authorList>
    </citation>
    <scope>NUCLEOTIDE SEQUENCE [LARGE SCALE GENOMIC DNA]</scope>
    <source>
        <strain evidence="2">Col 31</strain>
    </source>
</reference>
<evidence type="ECO:0000313" key="2">
    <source>
        <dbReference type="EMBL" id="KAK1451668.1"/>
    </source>
</evidence>
<dbReference type="AlphaFoldDB" id="A0AAI9U7B4"/>